<dbReference type="RefSeq" id="WP_057806962.1">
    <property type="nucleotide sequence ID" value="NZ_BJYP01000034.1"/>
</dbReference>
<dbReference type="EMBL" id="JQBY01000016">
    <property type="protein sequence ID" value="KRN81976.1"/>
    <property type="molecule type" value="Genomic_DNA"/>
</dbReference>
<reference evidence="2 4" key="1">
    <citation type="journal article" date="2015" name="Genome Announc.">
        <title>Expanding the biotechnology potential of lactobacilli through comparative genomics of 213 strains and associated genera.</title>
        <authorList>
            <person name="Sun Z."/>
            <person name="Harris H.M."/>
            <person name="McCann A."/>
            <person name="Guo C."/>
            <person name="Argimon S."/>
            <person name="Zhang W."/>
            <person name="Yang X."/>
            <person name="Jeffery I.B."/>
            <person name="Cooney J.C."/>
            <person name="Kagawa T.F."/>
            <person name="Liu W."/>
            <person name="Song Y."/>
            <person name="Salvetti E."/>
            <person name="Wrobel A."/>
            <person name="Rasinkangas P."/>
            <person name="Parkhill J."/>
            <person name="Rea M.C."/>
            <person name="O'Sullivan O."/>
            <person name="Ritari J."/>
            <person name="Douillard F.P."/>
            <person name="Paul Ross R."/>
            <person name="Yang R."/>
            <person name="Briner A.E."/>
            <person name="Felis G.E."/>
            <person name="de Vos W.M."/>
            <person name="Barrangou R."/>
            <person name="Klaenhammer T.R."/>
            <person name="Caufield P.W."/>
            <person name="Cui Y."/>
            <person name="Zhang H."/>
            <person name="O'Toole P.W."/>
        </authorList>
    </citation>
    <scope>NUCLEOTIDE SEQUENCE [LARGE SCALE GENOMIC DNA]</scope>
    <source>
        <strain evidence="2 4">DSM 22301</strain>
    </source>
</reference>
<feature type="transmembrane region" description="Helical" evidence="1">
    <location>
        <begin position="14"/>
        <end position="33"/>
    </location>
</feature>
<evidence type="ECO:0000313" key="5">
    <source>
        <dbReference type="Proteomes" id="UP000182818"/>
    </source>
</evidence>
<dbReference type="EMBL" id="FOGK01000016">
    <property type="protein sequence ID" value="SER77541.1"/>
    <property type="molecule type" value="Genomic_DNA"/>
</dbReference>
<keyword evidence="1" id="KW-0472">Membrane</keyword>
<name>A0A0R2JXS0_9LACO</name>
<comment type="caution">
    <text evidence="2">The sequence shown here is derived from an EMBL/GenBank/DDBJ whole genome shotgun (WGS) entry which is preliminary data.</text>
</comment>
<organism evidence="2 4">
    <name type="scientific">Pediococcus ethanolidurans</name>
    <dbReference type="NCBI Taxonomy" id="319653"/>
    <lineage>
        <taxon>Bacteria</taxon>
        <taxon>Bacillati</taxon>
        <taxon>Bacillota</taxon>
        <taxon>Bacilli</taxon>
        <taxon>Lactobacillales</taxon>
        <taxon>Lactobacillaceae</taxon>
        <taxon>Pediococcus</taxon>
    </lineage>
</organism>
<dbReference type="Proteomes" id="UP000051749">
    <property type="component" value="Unassembled WGS sequence"/>
</dbReference>
<dbReference type="Proteomes" id="UP000182818">
    <property type="component" value="Unassembled WGS sequence"/>
</dbReference>
<feature type="transmembrane region" description="Helical" evidence="1">
    <location>
        <begin position="179"/>
        <end position="196"/>
    </location>
</feature>
<dbReference type="PATRIC" id="fig|319653.3.peg.596"/>
<feature type="transmembrane region" description="Helical" evidence="1">
    <location>
        <begin position="39"/>
        <end position="57"/>
    </location>
</feature>
<accession>A0A0R2JXS0</accession>
<dbReference type="AlphaFoldDB" id="A0A0R2JXS0"/>
<keyword evidence="1" id="KW-1133">Transmembrane helix</keyword>
<sequence>MKSVVIKSHLLPQLVYLLLDLILMSAGALITYFDHHNYFMGLFVLAVFGWGTVMILYRITQPILLEFSTNGIINRMPFLKRKRFLIEWNNITNVSTSQRYLLTTLVITLKSPVDGKDTFAFPLVGASSRAIEEATFIIEQGITYINTFQEEFETHSQQFDYIKADIEFKQKFTQTNSKVIWYFWTFLEIIAAVLAWRVPSYIITKLTVTGDLNGMFVYFGLATPILLSLSELSYWIIYKLGWHSTVSGRKIFLRRNTLQIPIFVKTDVAYQQRRQQITKRARCLYTIFIVTRIIITTVLVSIFMVLMEANLESIFGIIIILVGIFLVFSFWATYQVNFIKIFHLKIIQTENNRPHFDDVSE</sequence>
<keyword evidence="5" id="KW-1185">Reference proteome</keyword>
<dbReference type="OrthoDB" id="2276908at2"/>
<gene>
    <name evidence="2" type="ORF">IV87_GL000586</name>
    <name evidence="3" type="ORF">SAMN04487973_11646</name>
</gene>
<evidence type="ECO:0000313" key="4">
    <source>
        <dbReference type="Proteomes" id="UP000051749"/>
    </source>
</evidence>
<dbReference type="GeneID" id="76043951"/>
<reference evidence="3 5" key="2">
    <citation type="submission" date="2016-10" db="EMBL/GenBank/DDBJ databases">
        <authorList>
            <person name="Varghese N."/>
            <person name="Submissions S."/>
        </authorList>
    </citation>
    <scope>NUCLEOTIDE SEQUENCE [LARGE SCALE GENOMIC DNA]</scope>
    <source>
        <strain evidence="3 5">CGMCC 1.3889</strain>
    </source>
</reference>
<evidence type="ECO:0000256" key="1">
    <source>
        <dbReference type="SAM" id="Phobius"/>
    </source>
</evidence>
<proteinExistence type="predicted"/>
<feature type="transmembrane region" description="Helical" evidence="1">
    <location>
        <begin position="216"/>
        <end position="237"/>
    </location>
</feature>
<feature type="transmembrane region" description="Helical" evidence="1">
    <location>
        <begin position="313"/>
        <end position="334"/>
    </location>
</feature>
<keyword evidence="1" id="KW-0812">Transmembrane</keyword>
<evidence type="ECO:0000313" key="3">
    <source>
        <dbReference type="EMBL" id="SER77541.1"/>
    </source>
</evidence>
<dbReference type="STRING" id="319653.SAMN04487973_11646"/>
<protein>
    <submittedName>
        <fullName evidence="2">Uncharacterized protein</fullName>
    </submittedName>
</protein>
<feature type="transmembrane region" description="Helical" evidence="1">
    <location>
        <begin position="283"/>
        <end position="307"/>
    </location>
</feature>
<evidence type="ECO:0000313" key="2">
    <source>
        <dbReference type="EMBL" id="KRN81976.1"/>
    </source>
</evidence>